<evidence type="ECO:0000313" key="7">
    <source>
        <dbReference type="EMBL" id="RHJ85129.1"/>
    </source>
</evidence>
<feature type="transmembrane region" description="Helical" evidence="5">
    <location>
        <begin position="66"/>
        <end position="90"/>
    </location>
</feature>
<feature type="transmembrane region" description="Helical" evidence="5">
    <location>
        <begin position="255"/>
        <end position="278"/>
    </location>
</feature>
<evidence type="ECO:0000256" key="3">
    <source>
        <dbReference type="ARBA" id="ARBA00022989"/>
    </source>
</evidence>
<evidence type="ECO:0000256" key="4">
    <source>
        <dbReference type="ARBA" id="ARBA00023136"/>
    </source>
</evidence>
<feature type="transmembrane region" description="Helical" evidence="5">
    <location>
        <begin position="111"/>
        <end position="131"/>
    </location>
</feature>
<proteinExistence type="inferred from homology"/>
<name>A0A415DXC6_9FIRM</name>
<dbReference type="OrthoDB" id="9785836at2"/>
<reference evidence="7 8" key="1">
    <citation type="submission" date="2018-08" db="EMBL/GenBank/DDBJ databases">
        <title>A genome reference for cultivated species of the human gut microbiota.</title>
        <authorList>
            <person name="Zou Y."/>
            <person name="Xue W."/>
            <person name="Luo G."/>
        </authorList>
    </citation>
    <scope>NUCLEOTIDE SEQUENCE [LARGE SCALE GENOMIC DNA]</scope>
    <source>
        <strain evidence="7 8">AM07-24</strain>
    </source>
</reference>
<dbReference type="InterPro" id="IPR052730">
    <property type="entry name" value="Sugar_ABC_transporter"/>
</dbReference>
<dbReference type="CDD" id="cd06261">
    <property type="entry name" value="TM_PBP2"/>
    <property type="match status" value="1"/>
</dbReference>
<dbReference type="InterPro" id="IPR035906">
    <property type="entry name" value="MetI-like_sf"/>
</dbReference>
<evidence type="ECO:0000256" key="1">
    <source>
        <dbReference type="ARBA" id="ARBA00004141"/>
    </source>
</evidence>
<comment type="caution">
    <text evidence="7">The sequence shown here is derived from an EMBL/GenBank/DDBJ whole genome shotgun (WGS) entry which is preliminary data.</text>
</comment>
<dbReference type="PROSITE" id="PS50928">
    <property type="entry name" value="ABC_TM1"/>
    <property type="match status" value="1"/>
</dbReference>
<evidence type="ECO:0000259" key="6">
    <source>
        <dbReference type="PROSITE" id="PS50928"/>
    </source>
</evidence>
<gene>
    <name evidence="7" type="ORF">DW099_15625</name>
</gene>
<dbReference type="SUPFAM" id="SSF161098">
    <property type="entry name" value="MetI-like"/>
    <property type="match status" value="1"/>
</dbReference>
<evidence type="ECO:0000256" key="2">
    <source>
        <dbReference type="ARBA" id="ARBA00022692"/>
    </source>
</evidence>
<evidence type="ECO:0000313" key="8">
    <source>
        <dbReference type="Proteomes" id="UP000284841"/>
    </source>
</evidence>
<keyword evidence="8" id="KW-1185">Reference proteome</keyword>
<dbReference type="RefSeq" id="WP_067532440.1">
    <property type="nucleotide sequence ID" value="NZ_AP025567.1"/>
</dbReference>
<dbReference type="Gene3D" id="1.10.3720.10">
    <property type="entry name" value="MetI-like"/>
    <property type="match status" value="1"/>
</dbReference>
<accession>A0A415DXC6</accession>
<feature type="domain" description="ABC transmembrane type-1" evidence="6">
    <location>
        <begin position="62"/>
        <end position="274"/>
    </location>
</feature>
<sequence>MRKKITPYLLSAPVIVLCAILIISIINGVIQSFGIIPAFDMTKPTLAYYQEILHSESLMESIGLSLYLAVATTFLALAIGSLLCWSLILLKKKGGALEQILKIPILVPHTVVAILAINLLSSTGLLSRIFMTMGMTEAAEWISCILYTPESWGVIMAYLWKEIPFVCYFIAAVMGSIDGSYGDAARNLGAGKWRAFWNVTLPLCKPAILNSGLIIFCYSFGAYELPLLLGSTLPKALPVQTYIEYTHPDLTHRPYAMALNMIMLLICLIAAGVYYLLLRQKISETRRRD</sequence>
<dbReference type="AlphaFoldDB" id="A0A415DXC6"/>
<keyword evidence="3 5" id="KW-1133">Transmembrane helix</keyword>
<comment type="similarity">
    <text evidence="5">Belongs to the binding-protein-dependent transport system permease family.</text>
</comment>
<dbReference type="InterPro" id="IPR000515">
    <property type="entry name" value="MetI-like"/>
</dbReference>
<dbReference type="PANTHER" id="PTHR43759:SF1">
    <property type="entry name" value="GLUCOSE IMPORT SYSTEM PERMEASE PROTEIN GLCT"/>
    <property type="match status" value="1"/>
</dbReference>
<evidence type="ECO:0000256" key="5">
    <source>
        <dbReference type="RuleBase" id="RU363032"/>
    </source>
</evidence>
<dbReference type="GO" id="GO:0005886">
    <property type="term" value="C:plasma membrane"/>
    <property type="evidence" value="ECO:0007669"/>
    <property type="project" value="UniProtKB-SubCell"/>
</dbReference>
<keyword evidence="5" id="KW-0813">Transport</keyword>
<dbReference type="STRING" id="1776384.GCA_900086585_00135"/>
<protein>
    <submittedName>
        <fullName evidence="7">ABC transporter permease subunit</fullName>
    </submittedName>
</protein>
<dbReference type="Proteomes" id="UP000284841">
    <property type="component" value="Unassembled WGS sequence"/>
</dbReference>
<dbReference type="Pfam" id="PF00528">
    <property type="entry name" value="BPD_transp_1"/>
    <property type="match status" value="1"/>
</dbReference>
<organism evidence="7 8">
    <name type="scientific">Emergencia timonensis</name>
    <dbReference type="NCBI Taxonomy" id="1776384"/>
    <lineage>
        <taxon>Bacteria</taxon>
        <taxon>Bacillati</taxon>
        <taxon>Bacillota</taxon>
        <taxon>Clostridia</taxon>
        <taxon>Peptostreptococcales</taxon>
        <taxon>Anaerovoracaceae</taxon>
        <taxon>Emergencia</taxon>
    </lineage>
</organism>
<feature type="transmembrane region" description="Helical" evidence="5">
    <location>
        <begin position="195"/>
        <end position="221"/>
    </location>
</feature>
<comment type="subcellular location">
    <subcellularLocation>
        <location evidence="5">Cell membrane</location>
        <topology evidence="5">Multi-pass membrane protein</topology>
    </subcellularLocation>
    <subcellularLocation>
        <location evidence="1">Membrane</location>
        <topology evidence="1">Multi-pass membrane protein</topology>
    </subcellularLocation>
</comment>
<feature type="transmembrane region" description="Helical" evidence="5">
    <location>
        <begin position="151"/>
        <end position="174"/>
    </location>
</feature>
<feature type="transmembrane region" description="Helical" evidence="5">
    <location>
        <begin position="12"/>
        <end position="36"/>
    </location>
</feature>
<keyword evidence="2 5" id="KW-0812">Transmembrane</keyword>
<dbReference type="GO" id="GO:0055085">
    <property type="term" value="P:transmembrane transport"/>
    <property type="evidence" value="ECO:0007669"/>
    <property type="project" value="InterPro"/>
</dbReference>
<dbReference type="PANTHER" id="PTHR43759">
    <property type="entry name" value="TREHALOSE TRANSPORT SYSTEM PERMEASE PROTEIN SUGA"/>
    <property type="match status" value="1"/>
</dbReference>
<dbReference type="EMBL" id="QRMS01000005">
    <property type="protein sequence ID" value="RHJ85129.1"/>
    <property type="molecule type" value="Genomic_DNA"/>
</dbReference>
<dbReference type="GeneID" id="83002566"/>
<keyword evidence="4 5" id="KW-0472">Membrane</keyword>